<dbReference type="AlphaFoldDB" id="A1TU73"/>
<dbReference type="STRING" id="397945.Aave_3968"/>
<dbReference type="Proteomes" id="UP000002596">
    <property type="component" value="Chromosome"/>
</dbReference>
<dbReference type="PANTHER" id="PTHR46036">
    <property type="entry name" value="LACTOYLGLUTATHIONE LYASE"/>
    <property type="match status" value="1"/>
</dbReference>
<feature type="domain" description="VOC" evidence="5">
    <location>
        <begin position="22"/>
        <end position="144"/>
    </location>
</feature>
<dbReference type="GO" id="GO:0005737">
    <property type="term" value="C:cytoplasm"/>
    <property type="evidence" value="ECO:0007669"/>
    <property type="project" value="TreeGrafter"/>
</dbReference>
<proteinExistence type="predicted"/>
<organism evidence="6 7">
    <name type="scientific">Paracidovorax citrulli (strain AAC00-1)</name>
    <name type="common">Acidovorax citrulli</name>
    <dbReference type="NCBI Taxonomy" id="397945"/>
    <lineage>
        <taxon>Bacteria</taxon>
        <taxon>Pseudomonadati</taxon>
        <taxon>Pseudomonadota</taxon>
        <taxon>Betaproteobacteria</taxon>
        <taxon>Burkholderiales</taxon>
        <taxon>Comamonadaceae</taxon>
        <taxon>Paracidovorax</taxon>
    </lineage>
</organism>
<accession>A1TU73</accession>
<name>A1TU73_PARC0</name>
<dbReference type="SUPFAM" id="SSF54593">
    <property type="entry name" value="Glyoxalase/Bleomycin resistance protein/Dihydroxybiphenyl dioxygenase"/>
    <property type="match status" value="1"/>
</dbReference>
<dbReference type="InterPro" id="IPR037523">
    <property type="entry name" value="VOC_core"/>
</dbReference>
<dbReference type="GO" id="GO:0019243">
    <property type="term" value="P:methylglyoxal catabolic process to D-lactate via S-lactoyl-glutathione"/>
    <property type="evidence" value="ECO:0007669"/>
    <property type="project" value="TreeGrafter"/>
</dbReference>
<evidence type="ECO:0000256" key="4">
    <source>
        <dbReference type="ARBA" id="ARBA00033298"/>
    </source>
</evidence>
<protein>
    <recommendedName>
        <fullName evidence="2">Aldoketomutase</fullName>
    </recommendedName>
    <alternativeName>
        <fullName evidence="1">Ketone-aldehyde mutase</fullName>
    </alternativeName>
    <alternativeName>
        <fullName evidence="3">Methylglyoxalase</fullName>
    </alternativeName>
    <alternativeName>
        <fullName evidence="4">S-D-lactoylglutathione methylglyoxal lyase</fullName>
    </alternativeName>
</protein>
<dbReference type="GO" id="GO:0004462">
    <property type="term" value="F:lactoylglutathione lyase activity"/>
    <property type="evidence" value="ECO:0007669"/>
    <property type="project" value="TreeGrafter"/>
</dbReference>
<dbReference type="Pfam" id="PF00903">
    <property type="entry name" value="Glyoxalase"/>
    <property type="match status" value="1"/>
</dbReference>
<dbReference type="EMBL" id="CP000512">
    <property type="protein sequence ID" value="ABM34511.1"/>
    <property type="molecule type" value="Genomic_DNA"/>
</dbReference>
<reference evidence="6 7" key="1">
    <citation type="submission" date="2006-12" db="EMBL/GenBank/DDBJ databases">
        <title>Complete sequence of Acidovorax avenae subsp. citrulli AAC00-1.</title>
        <authorList>
            <consortium name="US DOE Joint Genome Institute"/>
            <person name="Copeland A."/>
            <person name="Lucas S."/>
            <person name="Lapidus A."/>
            <person name="Barry K."/>
            <person name="Detter J.C."/>
            <person name="Glavina del Rio T."/>
            <person name="Dalin E."/>
            <person name="Tice H."/>
            <person name="Pitluck S."/>
            <person name="Kiss H."/>
            <person name="Brettin T."/>
            <person name="Bruce D."/>
            <person name="Han C."/>
            <person name="Tapia R."/>
            <person name="Gilna P."/>
            <person name="Schmutz J."/>
            <person name="Larimer F."/>
            <person name="Land M."/>
            <person name="Hauser L."/>
            <person name="Kyrpides N."/>
            <person name="Kim E."/>
            <person name="Stahl D."/>
            <person name="Richardson P."/>
        </authorList>
    </citation>
    <scope>NUCLEOTIDE SEQUENCE [LARGE SCALE GENOMIC DNA]</scope>
    <source>
        <strain evidence="6 7">AAC00-1</strain>
    </source>
</reference>
<dbReference type="InterPro" id="IPR029068">
    <property type="entry name" value="Glyas_Bleomycin-R_OHBP_Dase"/>
</dbReference>
<evidence type="ECO:0000256" key="3">
    <source>
        <dbReference type="ARBA" id="ARBA00032460"/>
    </source>
</evidence>
<dbReference type="PANTHER" id="PTHR46036:SF5">
    <property type="entry name" value="LACTOYLGLUTATHIONE LYASE"/>
    <property type="match status" value="1"/>
</dbReference>
<dbReference type="eggNOG" id="COG0346">
    <property type="taxonomic scope" value="Bacteria"/>
</dbReference>
<evidence type="ECO:0000256" key="2">
    <source>
        <dbReference type="ARBA" id="ARBA00030892"/>
    </source>
</evidence>
<gene>
    <name evidence="6" type="ordered locus">Aave_3968</name>
</gene>
<dbReference type="InterPro" id="IPR004360">
    <property type="entry name" value="Glyas_Fos-R_dOase_dom"/>
</dbReference>
<evidence type="ECO:0000256" key="1">
    <source>
        <dbReference type="ARBA" id="ARBA00030291"/>
    </source>
</evidence>
<evidence type="ECO:0000259" key="5">
    <source>
        <dbReference type="PROSITE" id="PS51819"/>
    </source>
</evidence>
<dbReference type="PROSITE" id="PS51819">
    <property type="entry name" value="VOC"/>
    <property type="match status" value="1"/>
</dbReference>
<sequence length="149" mass="17323">MTICQRDSQSSRPPCRILEMAKIIHTMVRVHDLEKSLQFYMAALRLTTSHRLDFDDFSLVYLRNPENDVEIELTWNKGREPYTHGDGYGHIAVAVENLEAEHERMTGAGMHPTPVKEFKRGQDILARFFFIQDPDGYKIEVLERSGHYV</sequence>
<dbReference type="HOGENOM" id="CLU_046006_8_4_4"/>
<evidence type="ECO:0000313" key="6">
    <source>
        <dbReference type="EMBL" id="ABM34511.1"/>
    </source>
</evidence>
<evidence type="ECO:0000313" key="7">
    <source>
        <dbReference type="Proteomes" id="UP000002596"/>
    </source>
</evidence>
<dbReference type="Gene3D" id="3.10.180.10">
    <property type="entry name" value="2,3-Dihydroxybiphenyl 1,2-Dioxygenase, domain 1"/>
    <property type="match status" value="1"/>
</dbReference>
<dbReference type="KEGG" id="aav:Aave_3968"/>